<name>A0AA48QYJ3_9TREE</name>
<dbReference type="GeneID" id="85498326"/>
<sequence length="72" mass="8599">MFDNLYTMRNLSLSGECEGDDDGNNRFDECFWVQDEWNRYICYYCCVFQESYSHDDDVVSYGGDDDDDEEDE</sequence>
<dbReference type="EMBL" id="AP028218">
    <property type="protein sequence ID" value="BEI94456.1"/>
    <property type="molecule type" value="Genomic_DNA"/>
</dbReference>
<keyword evidence="2" id="KW-1185">Reference proteome</keyword>
<gene>
    <name evidence="1" type="ORF">CcaverHIS019_0700280</name>
</gene>
<reference evidence="1" key="1">
    <citation type="journal article" date="2023" name="BMC Genomics">
        <title>Chromosome-level genome assemblies of Cutaneotrichosporon spp. (Trichosporonales, Basidiomycota) reveal imbalanced evolution between nucleotide sequences and chromosome synteny.</title>
        <authorList>
            <person name="Kobayashi Y."/>
            <person name="Kayamori A."/>
            <person name="Aoki K."/>
            <person name="Shiwa Y."/>
            <person name="Matsutani M."/>
            <person name="Fujita N."/>
            <person name="Sugita T."/>
            <person name="Iwasaki W."/>
            <person name="Tanaka N."/>
            <person name="Takashima M."/>
        </authorList>
    </citation>
    <scope>NUCLEOTIDE SEQUENCE</scope>
    <source>
        <strain evidence="1">HIS019</strain>
    </source>
</reference>
<evidence type="ECO:0000313" key="2">
    <source>
        <dbReference type="Proteomes" id="UP001233271"/>
    </source>
</evidence>
<accession>A0AA48QYJ3</accession>
<dbReference type="KEGG" id="ccac:CcaHIS019_0700280"/>
<dbReference type="AlphaFoldDB" id="A0AA48QYJ3"/>
<proteinExistence type="predicted"/>
<dbReference type="Proteomes" id="UP001233271">
    <property type="component" value="Chromosome 7a"/>
</dbReference>
<organism evidence="1 2">
    <name type="scientific">Cutaneotrichosporon cavernicola</name>
    <dbReference type="NCBI Taxonomy" id="279322"/>
    <lineage>
        <taxon>Eukaryota</taxon>
        <taxon>Fungi</taxon>
        <taxon>Dikarya</taxon>
        <taxon>Basidiomycota</taxon>
        <taxon>Agaricomycotina</taxon>
        <taxon>Tremellomycetes</taxon>
        <taxon>Trichosporonales</taxon>
        <taxon>Trichosporonaceae</taxon>
        <taxon>Cutaneotrichosporon</taxon>
    </lineage>
</organism>
<dbReference type="RefSeq" id="XP_060459721.1">
    <property type="nucleotide sequence ID" value="XM_060603426.1"/>
</dbReference>
<evidence type="ECO:0000313" key="1">
    <source>
        <dbReference type="EMBL" id="BEI94456.1"/>
    </source>
</evidence>
<protein>
    <submittedName>
        <fullName evidence="1">Uncharacterized protein</fullName>
    </submittedName>
</protein>